<gene>
    <name evidence="1" type="ORF">C5F51_19385</name>
</gene>
<protein>
    <submittedName>
        <fullName evidence="1">Uncharacterized protein</fullName>
    </submittedName>
</protein>
<name>A0A2S6A4E1_9NOCA</name>
<proteinExistence type="predicted"/>
<dbReference type="EMBL" id="PSZD01000011">
    <property type="protein sequence ID" value="PPJ26821.1"/>
    <property type="molecule type" value="Genomic_DNA"/>
</dbReference>
<dbReference type="Proteomes" id="UP000238356">
    <property type="component" value="Unassembled WGS sequence"/>
</dbReference>
<evidence type="ECO:0000313" key="2">
    <source>
        <dbReference type="Proteomes" id="UP000238356"/>
    </source>
</evidence>
<comment type="caution">
    <text evidence="1">The sequence shown here is derived from an EMBL/GenBank/DDBJ whole genome shotgun (WGS) entry which is preliminary data.</text>
</comment>
<sequence length="173" mass="18022">MDGTRMSRPVNLVAGAAARVGGAAGRVLGFGFGVARRVPGVEPVLAELEQRGADTLEAVDDLTERVLRAVVGRIVRTAVGAVDLTELVVDNVDLDAVAERIDVDKIIGRVDLVGLADSVIEGVDLPRIIRESTDSMSAEAVLGIRSQGMHADDAVAGFVGKLLRRAPSESGAE</sequence>
<accession>A0A2S6A4E1</accession>
<dbReference type="RefSeq" id="WP_064909442.1">
    <property type="nucleotide sequence ID" value="NZ_PSZD01000011.1"/>
</dbReference>
<reference evidence="1 2" key="1">
    <citation type="submission" date="2018-02" db="EMBL/GenBank/DDBJ databases">
        <title>8 Nocardia nova and 1 Nocardia cyriacigeorgica strain used for evolution to TMP-SMX.</title>
        <authorList>
            <person name="Mehta H."/>
            <person name="Weng J."/>
            <person name="Shamoo Y."/>
        </authorList>
    </citation>
    <scope>NUCLEOTIDE SEQUENCE [LARGE SCALE GENOMIC DNA]</scope>
    <source>
        <strain evidence="1 2">BAA2227</strain>
    </source>
</reference>
<evidence type="ECO:0000313" key="1">
    <source>
        <dbReference type="EMBL" id="PPJ26821.1"/>
    </source>
</evidence>
<keyword evidence="2" id="KW-1185">Reference proteome</keyword>
<organism evidence="1 2">
    <name type="scientific">Nocardia nova</name>
    <dbReference type="NCBI Taxonomy" id="37330"/>
    <lineage>
        <taxon>Bacteria</taxon>
        <taxon>Bacillati</taxon>
        <taxon>Actinomycetota</taxon>
        <taxon>Actinomycetes</taxon>
        <taxon>Mycobacteriales</taxon>
        <taxon>Nocardiaceae</taxon>
        <taxon>Nocardia</taxon>
    </lineage>
</organism>
<dbReference type="AlphaFoldDB" id="A0A2S6A4E1"/>